<evidence type="ECO:0000313" key="3">
    <source>
        <dbReference type="EMBL" id="MCE7008877.1"/>
    </source>
</evidence>
<dbReference type="PANTHER" id="PTHR21240:SF28">
    <property type="entry name" value="ISO-OROTATE DECARBOXYLASE (EUROFUNG)"/>
    <property type="match status" value="1"/>
</dbReference>
<keyword evidence="1" id="KW-0456">Lyase</keyword>
<proteinExistence type="predicted"/>
<gene>
    <name evidence="3" type="ORF">LWC34_39615</name>
</gene>
<dbReference type="SUPFAM" id="SSF51556">
    <property type="entry name" value="Metallo-dependent hydrolases"/>
    <property type="match status" value="1"/>
</dbReference>
<evidence type="ECO:0000256" key="1">
    <source>
        <dbReference type="ARBA" id="ARBA00023239"/>
    </source>
</evidence>
<organism evidence="3 4">
    <name type="scientific">Kibdelosporangium philippinense</name>
    <dbReference type="NCBI Taxonomy" id="211113"/>
    <lineage>
        <taxon>Bacteria</taxon>
        <taxon>Bacillati</taxon>
        <taxon>Actinomycetota</taxon>
        <taxon>Actinomycetes</taxon>
        <taxon>Pseudonocardiales</taxon>
        <taxon>Pseudonocardiaceae</taxon>
        <taxon>Kibdelosporangium</taxon>
    </lineage>
</organism>
<dbReference type="Proteomes" id="UP001521150">
    <property type="component" value="Unassembled WGS sequence"/>
</dbReference>
<dbReference type="InterPro" id="IPR006680">
    <property type="entry name" value="Amidohydro-rel"/>
</dbReference>
<reference evidence="3 4" key="1">
    <citation type="submission" date="2021-12" db="EMBL/GenBank/DDBJ databases">
        <title>Genome sequence of Kibdelosporangium philippinense ATCC 49844.</title>
        <authorList>
            <person name="Fedorov E.A."/>
            <person name="Omeragic M."/>
            <person name="Shalygina K.F."/>
            <person name="Maclea K.S."/>
        </authorList>
    </citation>
    <scope>NUCLEOTIDE SEQUENCE [LARGE SCALE GENOMIC DNA]</scope>
    <source>
        <strain evidence="3 4">ATCC 49844</strain>
    </source>
</reference>
<dbReference type="Pfam" id="PF04909">
    <property type="entry name" value="Amidohydro_2"/>
    <property type="match status" value="1"/>
</dbReference>
<name>A0ABS8ZSS1_9PSEU</name>
<sequence>MTGIDLHTHLAPELPGFDVPRALYEPLRLERYLDTAGLDEAVVMVPPPFFQQHLPDAAEWVRRLNDGLCATVEAYPRLLPLGYLPLEDPSLAVAEYSRLRLSPVVGVCGSAGGRSVSLADPRFDPLWSLLDRDGRMILLHPGASPDARLNAFYLSNLLGNPTETALAAAQLVFGDVLARYPGIRVLVVHCGETVSSMIGRWQLGYDTSRPGIKPLTEPPSVAIRRVYVDCLAHDPMQVDHAMAVFGPDKIVLGSDWPFAMGTDDPYGQVKHLLAADRIRTTNGRQCLKGISL</sequence>
<feature type="domain" description="Amidohydrolase-related" evidence="2">
    <location>
        <begin position="4"/>
        <end position="269"/>
    </location>
</feature>
<evidence type="ECO:0000313" key="4">
    <source>
        <dbReference type="Proteomes" id="UP001521150"/>
    </source>
</evidence>
<keyword evidence="4" id="KW-1185">Reference proteome</keyword>
<dbReference type="InterPro" id="IPR032465">
    <property type="entry name" value="ACMSD"/>
</dbReference>
<dbReference type="PANTHER" id="PTHR21240">
    <property type="entry name" value="2-AMINO-3-CARBOXYLMUCONATE-6-SEMIALDEHYDE DECARBOXYLASE"/>
    <property type="match status" value="1"/>
</dbReference>
<comment type="caution">
    <text evidence="3">The sequence shown here is derived from an EMBL/GenBank/DDBJ whole genome shotgun (WGS) entry which is preliminary data.</text>
</comment>
<dbReference type="Gene3D" id="3.20.20.140">
    <property type="entry name" value="Metal-dependent hydrolases"/>
    <property type="match status" value="1"/>
</dbReference>
<protein>
    <submittedName>
        <fullName evidence="3">Amidohydrolase</fullName>
    </submittedName>
</protein>
<accession>A0ABS8ZSS1</accession>
<dbReference type="EMBL" id="JAJVCN010000003">
    <property type="protein sequence ID" value="MCE7008877.1"/>
    <property type="molecule type" value="Genomic_DNA"/>
</dbReference>
<evidence type="ECO:0000259" key="2">
    <source>
        <dbReference type="Pfam" id="PF04909"/>
    </source>
</evidence>
<dbReference type="InterPro" id="IPR032466">
    <property type="entry name" value="Metal_Hydrolase"/>
</dbReference>
<dbReference type="RefSeq" id="WP_233730330.1">
    <property type="nucleotide sequence ID" value="NZ_JAJVCN010000003.1"/>
</dbReference>